<evidence type="ECO:0000256" key="2">
    <source>
        <dbReference type="ARBA" id="ARBA00022606"/>
    </source>
</evidence>
<keyword evidence="5" id="KW-1185">Reference proteome</keyword>
<evidence type="ECO:0000259" key="3">
    <source>
        <dbReference type="SMART" id="SM01017"/>
    </source>
</evidence>
<comment type="caution">
    <text evidence="4">The sequence shown here is derived from an EMBL/GenBank/DDBJ whole genome shotgun (WGS) entry which is preliminary data.</text>
</comment>
<organism evidence="4 5">
    <name type="scientific">Culex pipiens pipiens</name>
    <name type="common">Northern house mosquito</name>
    <dbReference type="NCBI Taxonomy" id="38569"/>
    <lineage>
        <taxon>Eukaryota</taxon>
        <taxon>Metazoa</taxon>
        <taxon>Ecdysozoa</taxon>
        <taxon>Arthropoda</taxon>
        <taxon>Hexapoda</taxon>
        <taxon>Insecta</taxon>
        <taxon>Pterygota</taxon>
        <taxon>Neoptera</taxon>
        <taxon>Endopterygota</taxon>
        <taxon>Diptera</taxon>
        <taxon>Nematocera</taxon>
        <taxon>Culicoidea</taxon>
        <taxon>Culicidae</taxon>
        <taxon>Culicinae</taxon>
        <taxon>Culicini</taxon>
        <taxon>Culex</taxon>
        <taxon>Culex</taxon>
    </lineage>
</organism>
<dbReference type="SMART" id="SM01017">
    <property type="entry name" value="Arrestin_C"/>
    <property type="match status" value="1"/>
</dbReference>
<evidence type="ECO:0000256" key="1">
    <source>
        <dbReference type="ARBA" id="ARBA00005298"/>
    </source>
</evidence>
<feature type="domain" description="Arrestin C-terminal-like" evidence="3">
    <location>
        <begin position="169"/>
        <end position="303"/>
    </location>
</feature>
<gene>
    <name evidence="4" type="ORF">pipiens_004987</name>
</gene>
<comment type="similarity">
    <text evidence="1">Belongs to the arrestin family.</text>
</comment>
<sequence>MPTRLEIVLSNSSDGIFYPGQELIGDVNAVLSKTCNVSRLRLTISGVGKTTWYEQYSGRGATTFKGKERYLYSELILFQPFNEKSMEIPAGTYSHGFACQLPDTLPASFEGKRGHIRYFLKATLERPWRQSKTTSLNFQIVRQLDLNNEILLPVRSELTKSLGYWPCVPSGVLYASVELPTSGFVPGQFIPAVIQVNNKGSNKINRIVTMLVQKITYAARRPKLTEKVERFIVCKNVTPGITLPEGGVLAAENLQVPWVLPTSSFSRVVQIGYELVVEFEIDSCFFNANQVIRVPVVIGVIPTRDSNMMESNAIRVWTRKA</sequence>
<dbReference type="SUPFAM" id="SSF81296">
    <property type="entry name" value="E set domains"/>
    <property type="match status" value="2"/>
</dbReference>
<proteinExistence type="inferred from homology"/>
<dbReference type="InterPro" id="IPR011021">
    <property type="entry name" value="Arrestin-like_N"/>
</dbReference>
<dbReference type="PANTHER" id="PTHR11188:SF176">
    <property type="entry name" value="ARRESTIN DOMAIN-CONTAINING PROTEIN 1"/>
    <property type="match status" value="1"/>
</dbReference>
<name>A0ABD1CCN3_CULPP</name>
<reference evidence="4 5" key="1">
    <citation type="submission" date="2024-05" db="EMBL/GenBank/DDBJ databases">
        <title>Culex pipiens pipiens assembly and annotation.</title>
        <authorList>
            <person name="Alout H."/>
            <person name="Durand T."/>
        </authorList>
    </citation>
    <scope>NUCLEOTIDE SEQUENCE [LARGE SCALE GENOMIC DNA]</scope>
    <source>
        <strain evidence="4">HA-2024</strain>
        <tissue evidence="4">Whole body</tissue>
    </source>
</reference>
<dbReference type="InterPro" id="IPR014752">
    <property type="entry name" value="Arrestin-like_C"/>
</dbReference>
<dbReference type="Pfam" id="PF00339">
    <property type="entry name" value="Arrestin_N"/>
    <property type="match status" value="1"/>
</dbReference>
<dbReference type="InterPro" id="IPR011022">
    <property type="entry name" value="Arrestin_C-like"/>
</dbReference>
<dbReference type="InterPro" id="IPR050357">
    <property type="entry name" value="Arrestin_domain-protein"/>
</dbReference>
<evidence type="ECO:0000313" key="5">
    <source>
        <dbReference type="Proteomes" id="UP001562425"/>
    </source>
</evidence>
<accession>A0ABD1CCN3</accession>
<keyword evidence="2" id="KW-0716">Sensory transduction</keyword>
<dbReference type="PANTHER" id="PTHR11188">
    <property type="entry name" value="ARRESTIN DOMAIN CONTAINING PROTEIN"/>
    <property type="match status" value="1"/>
</dbReference>
<protein>
    <recommendedName>
        <fullName evidence="3">Arrestin C-terminal-like domain-containing protein</fullName>
    </recommendedName>
</protein>
<dbReference type="AlphaFoldDB" id="A0ABD1CCN3"/>
<dbReference type="Proteomes" id="UP001562425">
    <property type="component" value="Unassembled WGS sequence"/>
</dbReference>
<dbReference type="InterPro" id="IPR014756">
    <property type="entry name" value="Ig_E-set"/>
</dbReference>
<evidence type="ECO:0000313" key="4">
    <source>
        <dbReference type="EMBL" id="KAL1374118.1"/>
    </source>
</evidence>
<dbReference type="EMBL" id="JBEHCU010013648">
    <property type="protein sequence ID" value="KAL1374118.1"/>
    <property type="molecule type" value="Genomic_DNA"/>
</dbReference>
<dbReference type="Gene3D" id="2.60.40.640">
    <property type="match status" value="2"/>
</dbReference>
<dbReference type="Pfam" id="PF02752">
    <property type="entry name" value="Arrestin_C"/>
    <property type="match status" value="1"/>
</dbReference>